<feature type="compositionally biased region" description="Polar residues" evidence="1">
    <location>
        <begin position="572"/>
        <end position="589"/>
    </location>
</feature>
<evidence type="ECO:0000256" key="1">
    <source>
        <dbReference type="SAM" id="MobiDB-lite"/>
    </source>
</evidence>
<protein>
    <submittedName>
        <fullName evidence="3">Storkhead-box protein 1</fullName>
    </submittedName>
</protein>
<feature type="region of interest" description="Disordered" evidence="1">
    <location>
        <begin position="549"/>
        <end position="589"/>
    </location>
</feature>
<organism evidence="3 4">
    <name type="scientific">Folsomia candida</name>
    <name type="common">Springtail</name>
    <dbReference type="NCBI Taxonomy" id="158441"/>
    <lineage>
        <taxon>Eukaryota</taxon>
        <taxon>Metazoa</taxon>
        <taxon>Ecdysozoa</taxon>
        <taxon>Arthropoda</taxon>
        <taxon>Hexapoda</taxon>
        <taxon>Collembola</taxon>
        <taxon>Entomobryomorpha</taxon>
        <taxon>Isotomoidea</taxon>
        <taxon>Isotomidae</taxon>
        <taxon>Proisotominae</taxon>
        <taxon>Folsomia</taxon>
    </lineage>
</organism>
<feature type="region of interest" description="Disordered" evidence="1">
    <location>
        <begin position="786"/>
        <end position="810"/>
    </location>
</feature>
<feature type="compositionally biased region" description="Polar residues" evidence="1">
    <location>
        <begin position="611"/>
        <end position="623"/>
    </location>
</feature>
<accession>A0A226ESC0</accession>
<dbReference type="GO" id="GO:0000977">
    <property type="term" value="F:RNA polymerase II transcription regulatory region sequence-specific DNA binding"/>
    <property type="evidence" value="ECO:0007669"/>
    <property type="project" value="TreeGrafter"/>
</dbReference>
<sequence length="1037" mass="113073">MRMGPLFINQGRDDDTATATKSQGRRRNKPSSQLQAPSSGDIGIRSSTNCNATVPAPPLFHLVGQQGQSSQTTKKNTMTMLSSNSTSSADSGHPSGNFEELVTPKNLNSCQSLPPPLLRHPTTISGGGGGGSSLLTKYLVLLQDCVAIKFVVVGGSSDHHASSTNGNTLRRRSRSSYVFNESPFSDEDADLSLLSSRGDPGSSNIILPDHGSGVQGVQLYKSFKEANLKCYWNATLCDAIRSLEYKGWLLPSTILVGGGGPDGLHPQRLSVIRTAWGRKMLRNPPGYRIEFIGEVEEIIAEPVSQGQFAPLSDSLCWAILELTSSGQEAFVDSILLALANAFPLMSLPPRELVYTTLERLIRDRKIYQTSHGYFIVSPDTFRYMSAGGDGQSQPQQQIIGYNSNVPPLDALTASYYDVDKISQHSYSSGGGNDSRDDLLLENEQRVLPLKRHNSLRVIRQRDLDILTPTMGARSLSFRLSKTRSLLVPEPNSRPYFDAMNDTTTASAKLPVTTSPTSNHPSETDKNRGDDAKSKKQSFFRRLFSFRRSTQKKCSNNPIKSNPGKNNAAKKQPPSSSPETPSVLPPTQQTTVSLEQLQRSPKIYAQLPPRKQLSSSTRPGTTTDLKNRSYEDILEDEIMLATSSSYFRRPQVPMSKWNSLPSSSSGRRSRRSILNDSPFYDVLQFNNGHQQQQPCPNPHLRNNTTGHHQPTQSRTSSSLGYGSYQRERPISMYSSSPSQHHHHHAGPPPTGQSFDNFAKEQMMRRSSLPRIDSPSPSVSAIYASISGGGGGQTLGKNNAAKIMPPRSRSAPRIASSIISSLPPPIPRPAVTVRPHPHNKYPPWRPRSAYELLAYQNLQNSAKKFNPSSRKLIHGNGNNEPETKLKIASSTDSSSQRHENSGAAEMSATSSTTIKSRTELQLQFPMGRMVFNNKMGGGRRGGYKIGAKNDPGTTTTPGRIVTTVQFDTNQDGVTTTTTTASSGKNGGGDDPTTVDVGEDKIVTNCINNDTTTMHDKLHHLSSSPSPNTSSTDEGVDIAN</sequence>
<feature type="region of interest" description="Disordered" evidence="1">
    <location>
        <begin position="602"/>
        <end position="628"/>
    </location>
</feature>
<dbReference type="GO" id="GO:0005634">
    <property type="term" value="C:nucleus"/>
    <property type="evidence" value="ECO:0007669"/>
    <property type="project" value="TreeGrafter"/>
</dbReference>
<evidence type="ECO:0000259" key="2">
    <source>
        <dbReference type="Pfam" id="PF10264"/>
    </source>
</evidence>
<feature type="region of interest" description="Disordered" evidence="1">
    <location>
        <begin position="1013"/>
        <end position="1037"/>
    </location>
</feature>
<dbReference type="STRING" id="158441.A0A226ESC0"/>
<feature type="domain" description="Winged helix Storkhead-box1" evidence="2">
    <location>
        <begin position="301"/>
        <end position="378"/>
    </location>
</feature>
<dbReference type="Proteomes" id="UP000198287">
    <property type="component" value="Unassembled WGS sequence"/>
</dbReference>
<feature type="compositionally biased region" description="Polar residues" evidence="1">
    <location>
        <begin position="65"/>
        <end position="75"/>
    </location>
</feature>
<feature type="region of interest" description="Disordered" evidence="1">
    <location>
        <begin position="506"/>
        <end position="535"/>
    </location>
</feature>
<feature type="compositionally biased region" description="Polar residues" evidence="1">
    <location>
        <begin position="506"/>
        <end position="520"/>
    </location>
</feature>
<dbReference type="InterPro" id="IPR019391">
    <property type="entry name" value="Storkhead-box_WHD"/>
</dbReference>
<dbReference type="EMBL" id="LNIX01000002">
    <property type="protein sequence ID" value="OXA60150.1"/>
    <property type="molecule type" value="Genomic_DNA"/>
</dbReference>
<feature type="region of interest" description="Disordered" evidence="1">
    <location>
        <begin position="1"/>
        <end position="124"/>
    </location>
</feature>
<evidence type="ECO:0000313" key="3">
    <source>
        <dbReference type="EMBL" id="OXA60150.1"/>
    </source>
</evidence>
<feature type="region of interest" description="Disordered" evidence="1">
    <location>
        <begin position="862"/>
        <end position="913"/>
    </location>
</feature>
<feature type="compositionally biased region" description="Polar residues" evidence="1">
    <location>
        <begin position="551"/>
        <end position="564"/>
    </location>
</feature>
<proteinExistence type="predicted"/>
<dbReference type="GO" id="GO:0005737">
    <property type="term" value="C:cytoplasm"/>
    <property type="evidence" value="ECO:0007669"/>
    <property type="project" value="TreeGrafter"/>
</dbReference>
<comment type="caution">
    <text evidence="3">The sequence shown here is derived from an EMBL/GenBank/DDBJ whole genome shotgun (WGS) entry which is preliminary data.</text>
</comment>
<evidence type="ECO:0000313" key="4">
    <source>
        <dbReference type="Proteomes" id="UP000198287"/>
    </source>
</evidence>
<feature type="region of interest" description="Disordered" evidence="1">
    <location>
        <begin position="687"/>
        <end position="754"/>
    </location>
</feature>
<feature type="compositionally biased region" description="Basic and acidic residues" evidence="1">
    <location>
        <begin position="521"/>
        <end position="533"/>
    </location>
</feature>
<gene>
    <name evidence="3" type="ORF">Fcan01_04065</name>
</gene>
<dbReference type="InterPro" id="IPR040126">
    <property type="entry name" value="STOX1/2"/>
</dbReference>
<dbReference type="PANTHER" id="PTHR22437:SF0">
    <property type="entry name" value="FI21431P1"/>
    <property type="match status" value="1"/>
</dbReference>
<dbReference type="PANTHER" id="PTHR22437">
    <property type="entry name" value="WINGED HELIX DOMAIN-CONTAINING PROTEIN"/>
    <property type="match status" value="1"/>
</dbReference>
<reference evidence="3 4" key="1">
    <citation type="submission" date="2015-12" db="EMBL/GenBank/DDBJ databases">
        <title>The genome of Folsomia candida.</title>
        <authorList>
            <person name="Faddeeva A."/>
            <person name="Derks M.F."/>
            <person name="Anvar Y."/>
            <person name="Smit S."/>
            <person name="Van Straalen N."/>
            <person name="Roelofs D."/>
        </authorList>
    </citation>
    <scope>NUCLEOTIDE SEQUENCE [LARGE SCALE GENOMIC DNA]</scope>
    <source>
        <strain evidence="3 4">VU population</strain>
        <tissue evidence="3">Whole body</tissue>
    </source>
</reference>
<dbReference type="AlphaFoldDB" id="A0A226ESC0"/>
<dbReference type="Pfam" id="PF10264">
    <property type="entry name" value="WHD_Storkhead"/>
    <property type="match status" value="1"/>
</dbReference>
<feature type="compositionally biased region" description="Polar residues" evidence="1">
    <location>
        <begin position="687"/>
        <end position="719"/>
    </location>
</feature>
<name>A0A226ESC0_FOLCA</name>
<dbReference type="OrthoDB" id="10020110at2759"/>
<feature type="region of interest" description="Disordered" evidence="1">
    <location>
        <begin position="969"/>
        <end position="994"/>
    </location>
</feature>
<feature type="compositionally biased region" description="Low complexity" evidence="1">
    <location>
        <begin position="1019"/>
        <end position="1029"/>
    </location>
</feature>
<dbReference type="GO" id="GO:0006357">
    <property type="term" value="P:regulation of transcription by RNA polymerase II"/>
    <property type="evidence" value="ECO:0007669"/>
    <property type="project" value="InterPro"/>
</dbReference>
<keyword evidence="4" id="KW-1185">Reference proteome</keyword>
<feature type="compositionally biased region" description="Low complexity" evidence="1">
    <location>
        <begin position="76"/>
        <end position="88"/>
    </location>
</feature>
<feature type="region of interest" description="Disordered" evidence="1">
    <location>
        <begin position="652"/>
        <end position="671"/>
    </location>
</feature>